<proteinExistence type="inferred from homology"/>
<evidence type="ECO:0000256" key="3">
    <source>
        <dbReference type="ARBA" id="ARBA00022670"/>
    </source>
</evidence>
<dbReference type="GO" id="GO:0008270">
    <property type="term" value="F:zinc ion binding"/>
    <property type="evidence" value="ECO:0007669"/>
    <property type="project" value="InterPro"/>
</dbReference>
<dbReference type="EMBL" id="CP118108">
    <property type="protein sequence ID" value="WDI03994.1"/>
    <property type="molecule type" value="Genomic_DNA"/>
</dbReference>
<evidence type="ECO:0000313" key="11">
    <source>
        <dbReference type="Proteomes" id="UP001220962"/>
    </source>
</evidence>
<dbReference type="AlphaFoldDB" id="A0AAX3N3J0"/>
<evidence type="ECO:0000256" key="1">
    <source>
        <dbReference type="ARBA" id="ARBA00001947"/>
    </source>
</evidence>
<evidence type="ECO:0000313" key="9">
    <source>
        <dbReference type="EMBL" id="WDH84311.1"/>
    </source>
</evidence>
<keyword evidence="4" id="KW-0378">Hydrolase</keyword>
<evidence type="ECO:0000256" key="6">
    <source>
        <dbReference type="ARBA" id="ARBA00023049"/>
    </source>
</evidence>
<keyword evidence="5" id="KW-0862">Zinc</keyword>
<dbReference type="CDD" id="cd06229">
    <property type="entry name" value="M14_Endopeptidase_I"/>
    <property type="match status" value="1"/>
</dbReference>
<sequence>MNLYGYRELEQDLDHIKSLRTPMSELGTMGCSVLGRKIPYIRIGKGPIQLHVNAGMHANEWLNVPCLMYFVKSYMAALEEQQDWQGCLSDGWAEQVTLWVVPMLNPDGIELVLNGANAHPFSTELLEMNGGNPDFSGWKANIRGIDLNDQFPAHFYEEAKRRSVTCPGPRDYGGEHPLTEPESRALAEWTMDKKFDMIIALHSQGEEIYWNYRDYEPAFSEAWAQQLAAATGYAPVKLTESDAGYKDWFIQEYGRPGFTVETGLGTNPLPVHQYIPIAAEVERLMVSAIRLLLR</sequence>
<dbReference type="PANTHER" id="PTHR11705:SF143">
    <property type="entry name" value="SLL0236 PROTEIN"/>
    <property type="match status" value="1"/>
</dbReference>
<dbReference type="PANTHER" id="PTHR11705">
    <property type="entry name" value="PROTEASE FAMILY M14 CARBOXYPEPTIDASE A,B"/>
    <property type="match status" value="1"/>
</dbReference>
<dbReference type="GO" id="GO:0005615">
    <property type="term" value="C:extracellular space"/>
    <property type="evidence" value="ECO:0007669"/>
    <property type="project" value="TreeGrafter"/>
</dbReference>
<dbReference type="Pfam" id="PF00246">
    <property type="entry name" value="Peptidase_M14"/>
    <property type="match status" value="1"/>
</dbReference>
<accession>A0AAX3N3J0</accession>
<dbReference type="SUPFAM" id="SSF53187">
    <property type="entry name" value="Zn-dependent exopeptidases"/>
    <property type="match status" value="1"/>
</dbReference>
<organism evidence="9 11">
    <name type="scientific">Paenibacillus urinalis</name>
    <dbReference type="NCBI Taxonomy" id="521520"/>
    <lineage>
        <taxon>Bacteria</taxon>
        <taxon>Bacillati</taxon>
        <taxon>Bacillota</taxon>
        <taxon>Bacilli</taxon>
        <taxon>Bacillales</taxon>
        <taxon>Paenibacillaceae</taxon>
        <taxon>Paenibacillus</taxon>
    </lineage>
</organism>
<keyword evidence="12" id="KW-1185">Reference proteome</keyword>
<dbReference type="EMBL" id="CP118101">
    <property type="protein sequence ID" value="WDH84311.1"/>
    <property type="molecule type" value="Genomic_DNA"/>
</dbReference>
<name>A0AAX3N3J0_9BACL</name>
<dbReference type="Proteomes" id="UP001220962">
    <property type="component" value="Chromosome"/>
</dbReference>
<dbReference type="SMART" id="SM00631">
    <property type="entry name" value="Zn_pept"/>
    <property type="match status" value="1"/>
</dbReference>
<comment type="similarity">
    <text evidence="2 7">Belongs to the peptidase M14 family.</text>
</comment>
<keyword evidence="6" id="KW-0482">Metalloprotease</keyword>
<feature type="active site" description="Proton donor/acceptor" evidence="7">
    <location>
        <position position="261"/>
    </location>
</feature>
<gene>
    <name evidence="9" type="ORF">PUW23_08920</name>
    <name evidence="10" type="ORF">PUW25_08615</name>
</gene>
<dbReference type="Proteomes" id="UP001221519">
    <property type="component" value="Chromosome"/>
</dbReference>
<dbReference type="InterPro" id="IPR000834">
    <property type="entry name" value="Peptidase_M14"/>
</dbReference>
<evidence type="ECO:0000256" key="5">
    <source>
        <dbReference type="ARBA" id="ARBA00022833"/>
    </source>
</evidence>
<dbReference type="GO" id="GO:0006508">
    <property type="term" value="P:proteolysis"/>
    <property type="evidence" value="ECO:0007669"/>
    <property type="project" value="UniProtKB-KW"/>
</dbReference>
<dbReference type="PROSITE" id="PS52035">
    <property type="entry name" value="PEPTIDASE_M14"/>
    <property type="match status" value="1"/>
</dbReference>
<evidence type="ECO:0000256" key="7">
    <source>
        <dbReference type="PROSITE-ProRule" id="PRU01379"/>
    </source>
</evidence>
<evidence type="ECO:0000259" key="8">
    <source>
        <dbReference type="PROSITE" id="PS52035"/>
    </source>
</evidence>
<evidence type="ECO:0000313" key="12">
    <source>
        <dbReference type="Proteomes" id="UP001221519"/>
    </source>
</evidence>
<dbReference type="InterPro" id="IPR034274">
    <property type="entry name" value="ENP1_M14_CPD"/>
</dbReference>
<dbReference type="Gene3D" id="3.40.630.10">
    <property type="entry name" value="Zn peptidases"/>
    <property type="match status" value="1"/>
</dbReference>
<dbReference type="RefSeq" id="WP_047909882.1">
    <property type="nucleotide sequence ID" value="NZ_CP118101.1"/>
</dbReference>
<protein>
    <submittedName>
        <fullName evidence="9">M14 family metallocarboxypeptidase</fullName>
    </submittedName>
</protein>
<dbReference type="GO" id="GO:0004181">
    <property type="term" value="F:metallocarboxypeptidase activity"/>
    <property type="evidence" value="ECO:0007669"/>
    <property type="project" value="InterPro"/>
</dbReference>
<evidence type="ECO:0000256" key="2">
    <source>
        <dbReference type="ARBA" id="ARBA00005988"/>
    </source>
</evidence>
<keyword evidence="3" id="KW-0645">Protease</keyword>
<comment type="cofactor">
    <cofactor evidence="1">
        <name>Zn(2+)</name>
        <dbReference type="ChEBI" id="CHEBI:29105"/>
    </cofactor>
</comment>
<reference evidence="9 12" key="1">
    <citation type="submission" date="2023-02" db="EMBL/GenBank/DDBJ databases">
        <title>Pathogen: clinical or host-associated sample.</title>
        <authorList>
            <person name="Hergert J."/>
            <person name="Casey R."/>
            <person name="Wagner J."/>
            <person name="Young E.L."/>
            <person name="Oakeson K.F."/>
        </authorList>
    </citation>
    <scope>NUCLEOTIDE SEQUENCE</scope>
    <source>
        <strain evidence="10 12">2022CK-00829</strain>
        <strain evidence="9">2022CK-00830</strain>
    </source>
</reference>
<evidence type="ECO:0000313" key="10">
    <source>
        <dbReference type="EMBL" id="WDI03994.1"/>
    </source>
</evidence>
<feature type="domain" description="Peptidase M14" evidence="8">
    <location>
        <begin position="2"/>
        <end position="293"/>
    </location>
</feature>
<evidence type="ECO:0000256" key="4">
    <source>
        <dbReference type="ARBA" id="ARBA00022801"/>
    </source>
</evidence>